<protein>
    <submittedName>
        <fullName evidence="1">Uncharacterized protein</fullName>
    </submittedName>
</protein>
<dbReference type="Proteomes" id="UP001347146">
    <property type="component" value="Unassembled WGS sequence"/>
</dbReference>
<proteinExistence type="predicted"/>
<name>A0ABU7M9A2_9ACTN</name>
<evidence type="ECO:0000313" key="1">
    <source>
        <dbReference type="EMBL" id="MEE3849689.1"/>
    </source>
</evidence>
<gene>
    <name evidence="1" type="ORF">VZC37_05065</name>
</gene>
<accession>A0ABU7M9A2</accession>
<organism evidence="1 2">
    <name type="scientific">Gordonia sesuvii</name>
    <dbReference type="NCBI Taxonomy" id="3116777"/>
    <lineage>
        <taxon>Bacteria</taxon>
        <taxon>Bacillati</taxon>
        <taxon>Actinomycetota</taxon>
        <taxon>Actinomycetes</taxon>
        <taxon>Mycobacteriales</taxon>
        <taxon>Gordoniaceae</taxon>
        <taxon>Gordonia</taxon>
    </lineage>
</organism>
<dbReference type="EMBL" id="JAZDUF010000001">
    <property type="protein sequence ID" value="MEE3849689.1"/>
    <property type="molecule type" value="Genomic_DNA"/>
</dbReference>
<sequence length="63" mass="7034">MPQDSVEIVEFALTWAPYGIPPAEAFVTFGLPPQKVLDRMLAAIERFGCDPETLAHLAKSYKR</sequence>
<reference evidence="1 2" key="1">
    <citation type="submission" date="2024-01" db="EMBL/GenBank/DDBJ databases">
        <title>Draft genome sequence of Gordonia sp. LSe1-13.</title>
        <authorList>
            <person name="Suphannarot A."/>
            <person name="Mingma R."/>
        </authorList>
    </citation>
    <scope>NUCLEOTIDE SEQUENCE [LARGE SCALE GENOMIC DNA]</scope>
    <source>
        <strain evidence="1 2">LSe1-13</strain>
    </source>
</reference>
<dbReference type="RefSeq" id="WP_330431309.1">
    <property type="nucleotide sequence ID" value="NZ_JAZDUF010000001.1"/>
</dbReference>
<keyword evidence="2" id="KW-1185">Reference proteome</keyword>
<comment type="caution">
    <text evidence="1">The sequence shown here is derived from an EMBL/GenBank/DDBJ whole genome shotgun (WGS) entry which is preliminary data.</text>
</comment>
<evidence type="ECO:0000313" key="2">
    <source>
        <dbReference type="Proteomes" id="UP001347146"/>
    </source>
</evidence>